<protein>
    <submittedName>
        <fullName evidence="2">Uncharacterized protein</fullName>
    </submittedName>
</protein>
<keyword evidence="3" id="KW-1185">Reference proteome</keyword>
<feature type="transmembrane region" description="Helical" evidence="1">
    <location>
        <begin position="45"/>
        <end position="63"/>
    </location>
</feature>
<organism evidence="2 3">
    <name type="scientific">Treponema succinifaciens (strain ATCC 33096 / DSM 2489 / 6091)</name>
    <dbReference type="NCBI Taxonomy" id="869209"/>
    <lineage>
        <taxon>Bacteria</taxon>
        <taxon>Pseudomonadati</taxon>
        <taxon>Spirochaetota</taxon>
        <taxon>Spirochaetia</taxon>
        <taxon>Spirochaetales</taxon>
        <taxon>Treponemataceae</taxon>
        <taxon>Treponema</taxon>
    </lineage>
</organism>
<accession>F2NYR0</accession>
<geneLocation type="plasmid" evidence="2 3">
    <name>pTRESU01</name>
</geneLocation>
<dbReference type="eggNOG" id="ENOG5030VWD">
    <property type="taxonomic scope" value="Bacteria"/>
</dbReference>
<dbReference type="HOGENOM" id="CLU_801534_0_0_12"/>
<dbReference type="AlphaFoldDB" id="F2NYR0"/>
<keyword evidence="1" id="KW-0472">Membrane</keyword>
<dbReference type="KEGG" id="tsu:Tresu_2703"/>
<proteinExistence type="predicted"/>
<reference evidence="3" key="1">
    <citation type="submission" date="2011-04" db="EMBL/GenBank/DDBJ databases">
        <title>The complete genome of plasmid of Treponema succinifaciens DSM 2489.</title>
        <authorList>
            <person name="Lucas S."/>
            <person name="Copeland A."/>
            <person name="Lapidus A."/>
            <person name="Bruce D."/>
            <person name="Goodwin L."/>
            <person name="Pitluck S."/>
            <person name="Peters L."/>
            <person name="Kyrpides N."/>
            <person name="Mavromatis K."/>
            <person name="Ivanova N."/>
            <person name="Ovchinnikova G."/>
            <person name="Teshima H."/>
            <person name="Detter J.C."/>
            <person name="Tapia R."/>
            <person name="Han C."/>
            <person name="Land M."/>
            <person name="Hauser L."/>
            <person name="Markowitz V."/>
            <person name="Cheng J.-F."/>
            <person name="Hugenholtz P."/>
            <person name="Woyke T."/>
            <person name="Wu D."/>
            <person name="Gronow S."/>
            <person name="Wellnitz S."/>
            <person name="Brambilla E."/>
            <person name="Klenk H.-P."/>
            <person name="Eisen J.A."/>
        </authorList>
    </citation>
    <scope>NUCLEOTIDE SEQUENCE [LARGE SCALE GENOMIC DNA]</scope>
    <source>
        <strain evidence="3">ATCC 33096 / DSM 2489 / 6091</strain>
        <plasmid evidence="3">Plasmid pTRESU01</plasmid>
    </source>
</reference>
<evidence type="ECO:0000313" key="2">
    <source>
        <dbReference type="EMBL" id="AEB15559.1"/>
    </source>
</evidence>
<dbReference type="EMBL" id="CP002632">
    <property type="protein sequence ID" value="AEB15559.1"/>
    <property type="molecule type" value="Genomic_DNA"/>
</dbReference>
<keyword evidence="1" id="KW-1133">Transmembrane helix</keyword>
<dbReference type="Proteomes" id="UP000006852">
    <property type="component" value="Plasmid pTRESU01"/>
</dbReference>
<feature type="transmembrane region" description="Helical" evidence="1">
    <location>
        <begin position="83"/>
        <end position="103"/>
    </location>
</feature>
<keyword evidence="1" id="KW-0812">Transmembrane</keyword>
<gene>
    <name evidence="2" type="ordered locus">Tresu_2703</name>
</gene>
<name>F2NYR0_TRES6</name>
<evidence type="ECO:0000256" key="1">
    <source>
        <dbReference type="SAM" id="Phobius"/>
    </source>
</evidence>
<feature type="transmembrane region" description="Helical" evidence="1">
    <location>
        <begin position="304"/>
        <end position="334"/>
    </location>
</feature>
<evidence type="ECO:0000313" key="3">
    <source>
        <dbReference type="Proteomes" id="UP000006852"/>
    </source>
</evidence>
<keyword evidence="2" id="KW-0614">Plasmid</keyword>
<sequence>MTAKFQILSENKGVLVTHTVTGWIDIPVIQAIEYFSGVLSTFYKWGSHYALAIGTIGLCWAAFKLINSRFSVRDFWWDTFYKWLLFILFMSIYPLVTMGISAVGNRVGIQAGKGKQAIIDSLTSMKQSIEQDLAVQEKWADELEVELNSNFENFTFETSFGNSENYNSYIDSLTAEIGAAKFNSKSEKKKALELVNEYREKNKFHSLFGARTLQAIKDILVEKRPDGTNGDVLTSSYIDLDIWLKNADGSDSYYLSPSAILRVSILGCQIMWEKNQIAYALDLDEIDEENINFMKKGFNKMTATIAHVPTMIMTMLCCIVLIACCIFALIQYVMTILERNYPLTHS</sequence>